<dbReference type="RefSeq" id="WP_353719983.1">
    <property type="nucleotide sequence ID" value="NZ_CP159289.1"/>
</dbReference>
<gene>
    <name evidence="4" type="ORF">ABV298_30990</name>
</gene>
<name>A0AAU8FMM5_9BACT</name>
<dbReference type="PROSITE" id="PS00455">
    <property type="entry name" value="AMP_BINDING"/>
    <property type="match status" value="1"/>
</dbReference>
<dbReference type="PANTHER" id="PTHR43201:SF5">
    <property type="entry name" value="MEDIUM-CHAIN ACYL-COA LIGASE ACSF2, MITOCHONDRIAL"/>
    <property type="match status" value="1"/>
</dbReference>
<dbReference type="Gene3D" id="3.40.50.12780">
    <property type="entry name" value="N-terminal domain of ligase-like"/>
    <property type="match status" value="1"/>
</dbReference>
<dbReference type="GO" id="GO:0031956">
    <property type="term" value="F:medium-chain fatty acid-CoA ligase activity"/>
    <property type="evidence" value="ECO:0007669"/>
    <property type="project" value="TreeGrafter"/>
</dbReference>
<evidence type="ECO:0000313" key="4">
    <source>
        <dbReference type="EMBL" id="XCH24668.1"/>
    </source>
</evidence>
<organism evidence="4">
    <name type="scientific">Dyadobacter sp. 676</name>
    <dbReference type="NCBI Taxonomy" id="3088362"/>
    <lineage>
        <taxon>Bacteria</taxon>
        <taxon>Pseudomonadati</taxon>
        <taxon>Bacteroidota</taxon>
        <taxon>Cytophagia</taxon>
        <taxon>Cytophagales</taxon>
        <taxon>Spirosomataceae</taxon>
        <taxon>Dyadobacter</taxon>
    </lineage>
</organism>
<keyword evidence="2" id="KW-0436">Ligase</keyword>
<evidence type="ECO:0000256" key="1">
    <source>
        <dbReference type="ARBA" id="ARBA00006432"/>
    </source>
</evidence>
<evidence type="ECO:0000259" key="3">
    <source>
        <dbReference type="Pfam" id="PF00501"/>
    </source>
</evidence>
<reference evidence="4" key="1">
    <citation type="submission" date="2024-06" db="EMBL/GenBank/DDBJ databases">
        <title>Sequencing and assembly of the genome of Dyadobacter sp. strain 676, a symbiont of Cyamopsis tetragonoloba.</title>
        <authorList>
            <person name="Guro P."/>
            <person name="Sazanova A."/>
            <person name="Kuznetsova I."/>
            <person name="Belimov A."/>
            <person name="Safronova V."/>
        </authorList>
    </citation>
    <scope>NUCLEOTIDE SEQUENCE</scope>
    <source>
        <strain evidence="4">676</strain>
    </source>
</reference>
<dbReference type="SUPFAM" id="SSF56801">
    <property type="entry name" value="Acetyl-CoA synthetase-like"/>
    <property type="match status" value="1"/>
</dbReference>
<dbReference type="PANTHER" id="PTHR43201">
    <property type="entry name" value="ACYL-COA SYNTHETASE"/>
    <property type="match status" value="1"/>
</dbReference>
<dbReference type="InterPro" id="IPR000873">
    <property type="entry name" value="AMP-dep_synth/lig_dom"/>
</dbReference>
<dbReference type="Pfam" id="PF00501">
    <property type="entry name" value="AMP-binding"/>
    <property type="match status" value="1"/>
</dbReference>
<dbReference type="InterPro" id="IPR020845">
    <property type="entry name" value="AMP-binding_CS"/>
</dbReference>
<proteinExistence type="inferred from homology"/>
<dbReference type="InterPro" id="IPR042099">
    <property type="entry name" value="ANL_N_sf"/>
</dbReference>
<dbReference type="GO" id="GO:0006631">
    <property type="term" value="P:fatty acid metabolic process"/>
    <property type="evidence" value="ECO:0007669"/>
    <property type="project" value="TreeGrafter"/>
</dbReference>
<feature type="domain" description="AMP-dependent synthetase/ligase" evidence="3">
    <location>
        <begin position="15"/>
        <end position="378"/>
    </location>
</feature>
<sequence>MAGQSAEHFNVVDLFHDAAQAHPGKAAIIYRDQAVSFGDFEKEVIRMAAHLAHKGIGKGDRVLVFVPMSTDLYRVVLALLRLGAVAVFLDEWVRAGRLNECCRLAQCRAFIGTFKGRLLAWLLPGLRSIPLRLGVQYDAGLPVPVFPETGRADVALITFTTGSTGIPKAAIRTHGLLHEQFQALLPLIDAQQEEVCMPVLPIVLLINLGAGVTSVIAGFNPRKPDTMQPATIAAQISRHRVRTVIASPFFVKRLSRYLLDNGLVLNSIQKILTGGAPVFPSEAKSYRNAFPNASIRIVYGSTEAEPMTVIAADELIVADTGKGLKVGKTEPGAMVRIIGIRDGEITASTPGELAVLELQQGEIGEIIVSGKHVLRDYLHNPQALKRNKIFIGDQCWHRTGDSGFFDANGNLFLMGRCTSLIRTTDGLLSTFLFENHLQAIEGVEMGTVMMLDNKLAAVVELDPAADPARVRAAVSELPVVPDEVIFVPKIPRDPRHNSKIDYTKLRMQVARGK</sequence>
<accession>A0AAU8FMM5</accession>
<dbReference type="AlphaFoldDB" id="A0AAU8FMM5"/>
<evidence type="ECO:0000256" key="2">
    <source>
        <dbReference type="ARBA" id="ARBA00022598"/>
    </source>
</evidence>
<dbReference type="EMBL" id="CP159289">
    <property type="protein sequence ID" value="XCH24668.1"/>
    <property type="molecule type" value="Genomic_DNA"/>
</dbReference>
<comment type="similarity">
    <text evidence="1">Belongs to the ATP-dependent AMP-binding enzyme family.</text>
</comment>
<protein>
    <submittedName>
        <fullName evidence="4">AMP-binding protein</fullName>
    </submittedName>
</protein>